<comment type="caution">
    <text evidence="2">The sequence shown here is derived from an EMBL/GenBank/DDBJ whole genome shotgun (WGS) entry which is preliminary data.</text>
</comment>
<reference evidence="2 3" key="1">
    <citation type="journal article" date="2021" name="Elife">
        <title>Chloroplast acquisition without the gene transfer in kleptoplastic sea slugs, Plakobranchus ocellatus.</title>
        <authorList>
            <person name="Maeda T."/>
            <person name="Takahashi S."/>
            <person name="Yoshida T."/>
            <person name="Shimamura S."/>
            <person name="Takaki Y."/>
            <person name="Nagai Y."/>
            <person name="Toyoda A."/>
            <person name="Suzuki Y."/>
            <person name="Arimoto A."/>
            <person name="Ishii H."/>
            <person name="Satoh N."/>
            <person name="Nishiyama T."/>
            <person name="Hasebe M."/>
            <person name="Maruyama T."/>
            <person name="Minagawa J."/>
            <person name="Obokata J."/>
            <person name="Shigenobu S."/>
        </authorList>
    </citation>
    <scope>NUCLEOTIDE SEQUENCE [LARGE SCALE GENOMIC DNA]</scope>
</reference>
<feature type="compositionally biased region" description="Polar residues" evidence="1">
    <location>
        <begin position="76"/>
        <end position="85"/>
    </location>
</feature>
<keyword evidence="3" id="KW-1185">Reference proteome</keyword>
<name>A0AAV4AJC1_9GAST</name>
<organism evidence="2 3">
    <name type="scientific">Plakobranchus ocellatus</name>
    <dbReference type="NCBI Taxonomy" id="259542"/>
    <lineage>
        <taxon>Eukaryota</taxon>
        <taxon>Metazoa</taxon>
        <taxon>Spiralia</taxon>
        <taxon>Lophotrochozoa</taxon>
        <taxon>Mollusca</taxon>
        <taxon>Gastropoda</taxon>
        <taxon>Heterobranchia</taxon>
        <taxon>Euthyneura</taxon>
        <taxon>Panpulmonata</taxon>
        <taxon>Sacoglossa</taxon>
        <taxon>Placobranchoidea</taxon>
        <taxon>Plakobranchidae</taxon>
        <taxon>Plakobranchus</taxon>
    </lineage>
</organism>
<gene>
    <name evidence="2" type="ORF">PoB_003386300</name>
</gene>
<dbReference type="EMBL" id="BLXT01003865">
    <property type="protein sequence ID" value="GFO07358.1"/>
    <property type="molecule type" value="Genomic_DNA"/>
</dbReference>
<dbReference type="AlphaFoldDB" id="A0AAV4AJC1"/>
<protein>
    <submittedName>
        <fullName evidence="2">Uncharacterized protein</fullName>
    </submittedName>
</protein>
<evidence type="ECO:0000256" key="1">
    <source>
        <dbReference type="SAM" id="MobiDB-lite"/>
    </source>
</evidence>
<evidence type="ECO:0000313" key="2">
    <source>
        <dbReference type="EMBL" id="GFO07358.1"/>
    </source>
</evidence>
<evidence type="ECO:0000313" key="3">
    <source>
        <dbReference type="Proteomes" id="UP000735302"/>
    </source>
</evidence>
<sequence length="85" mass="8881">MPQVRLMTVWYNNLMKRMSLPSDVITSNMNRAGCTTNTSSTIPITSNSSSSSGNGNTATATTMSISSSGSSLNNAVEQTGPESKS</sequence>
<proteinExistence type="predicted"/>
<accession>A0AAV4AJC1</accession>
<feature type="compositionally biased region" description="Low complexity" evidence="1">
    <location>
        <begin position="35"/>
        <end position="75"/>
    </location>
</feature>
<feature type="region of interest" description="Disordered" evidence="1">
    <location>
        <begin position="31"/>
        <end position="85"/>
    </location>
</feature>
<dbReference type="Proteomes" id="UP000735302">
    <property type="component" value="Unassembled WGS sequence"/>
</dbReference>